<evidence type="ECO:0000256" key="5">
    <source>
        <dbReference type="ARBA" id="ARBA00041564"/>
    </source>
</evidence>
<evidence type="ECO:0000313" key="7">
    <source>
        <dbReference type="EMBL" id="MFD2568053.1"/>
    </source>
</evidence>
<dbReference type="NCBIfam" id="TIGR00543">
    <property type="entry name" value="isochor_syn"/>
    <property type="match status" value="1"/>
</dbReference>
<evidence type="ECO:0000256" key="4">
    <source>
        <dbReference type="ARBA" id="ARBA00023235"/>
    </source>
</evidence>
<accession>A0ABW5LTA0</accession>
<dbReference type="EC" id="5.4.4.2" evidence="3"/>
<sequence>MSLLFNKISDHHSNELPFVCFRKPNEKTIKGVFCQSDELHYTKDYTERGFVFAPFNAEESSLIFPYVSCEFLEETAAIHVEEGAKKFEVVTSDKAKHLHLVERGVEAIEEGKFKKVVLSRIEEVQIDDFQLVSVFQRMLQKYENAFVYVWYHPKVGLWLGATPERLVTLKGNEFKTMALAGTQSFEGNMKPDWGEKEQKEHQFVVDFIVSQIQKSSIEDLYVSETYTAKAGNLLHLKADISGKIKGDKLQDILHILHPTPAVCGLPKIESRDFILEEEGYSRKYYSGFLGEINITSQTELFVNLRCMEFSKTLANIYVGGGITSQSDSEKEWEETIAKTQTIKSIL</sequence>
<dbReference type="InterPro" id="IPR004561">
    <property type="entry name" value="IsoChor_synthase"/>
</dbReference>
<dbReference type="PANTHER" id="PTHR42839">
    <property type="entry name" value="ISOCHORISMATE SYNTHASE ENTC"/>
    <property type="match status" value="1"/>
</dbReference>
<protein>
    <recommendedName>
        <fullName evidence="3">isochorismate synthase</fullName>
        <ecNumber evidence="3">5.4.4.2</ecNumber>
    </recommendedName>
    <alternativeName>
        <fullName evidence="5">Isochorismate mutase</fullName>
    </alternativeName>
</protein>
<evidence type="ECO:0000313" key="8">
    <source>
        <dbReference type="Proteomes" id="UP001597508"/>
    </source>
</evidence>
<name>A0ABW5LTA0_9FLAO</name>
<dbReference type="InterPro" id="IPR015890">
    <property type="entry name" value="Chorismate_C"/>
</dbReference>
<gene>
    <name evidence="7" type="ORF">ACFSRZ_11755</name>
</gene>
<dbReference type="Pfam" id="PF00425">
    <property type="entry name" value="Chorismate_bind"/>
    <property type="match status" value="1"/>
</dbReference>
<dbReference type="Proteomes" id="UP001597508">
    <property type="component" value="Unassembled WGS sequence"/>
</dbReference>
<evidence type="ECO:0000256" key="1">
    <source>
        <dbReference type="ARBA" id="ARBA00000799"/>
    </source>
</evidence>
<comment type="similarity">
    <text evidence="2">Belongs to the isochorismate synthase family.</text>
</comment>
<reference evidence="8" key="1">
    <citation type="journal article" date="2019" name="Int. J. Syst. Evol. Microbiol.">
        <title>The Global Catalogue of Microorganisms (GCM) 10K type strain sequencing project: providing services to taxonomists for standard genome sequencing and annotation.</title>
        <authorList>
            <consortium name="The Broad Institute Genomics Platform"/>
            <consortium name="The Broad Institute Genome Sequencing Center for Infectious Disease"/>
            <person name="Wu L."/>
            <person name="Ma J."/>
        </authorList>
    </citation>
    <scope>NUCLEOTIDE SEQUENCE [LARGE SCALE GENOMIC DNA]</scope>
    <source>
        <strain evidence="8">KCTC 52127</strain>
    </source>
</reference>
<dbReference type="PANTHER" id="PTHR42839:SF2">
    <property type="entry name" value="ISOCHORISMATE SYNTHASE ENTC"/>
    <property type="match status" value="1"/>
</dbReference>
<dbReference type="EMBL" id="JBHULH010000004">
    <property type="protein sequence ID" value="MFD2568053.1"/>
    <property type="molecule type" value="Genomic_DNA"/>
</dbReference>
<feature type="domain" description="Chorismate-utilising enzyme C-terminal" evidence="6">
    <location>
        <begin position="94"/>
        <end position="338"/>
    </location>
</feature>
<dbReference type="SUPFAM" id="SSF56322">
    <property type="entry name" value="ADC synthase"/>
    <property type="match status" value="1"/>
</dbReference>
<proteinExistence type="inferred from homology"/>
<dbReference type="GO" id="GO:0008909">
    <property type="term" value="F:isochorismate synthase activity"/>
    <property type="evidence" value="ECO:0007669"/>
    <property type="project" value="UniProtKB-EC"/>
</dbReference>
<comment type="caution">
    <text evidence="7">The sequence shown here is derived from an EMBL/GenBank/DDBJ whole genome shotgun (WGS) entry which is preliminary data.</text>
</comment>
<comment type="catalytic activity">
    <reaction evidence="1">
        <text>chorismate = isochorismate</text>
        <dbReference type="Rhea" id="RHEA:18985"/>
        <dbReference type="ChEBI" id="CHEBI:29748"/>
        <dbReference type="ChEBI" id="CHEBI:29780"/>
        <dbReference type="EC" id="5.4.4.2"/>
    </reaction>
</comment>
<evidence type="ECO:0000256" key="2">
    <source>
        <dbReference type="ARBA" id="ARBA00005297"/>
    </source>
</evidence>
<dbReference type="Gene3D" id="3.60.120.10">
    <property type="entry name" value="Anthranilate synthase"/>
    <property type="match status" value="1"/>
</dbReference>
<dbReference type="InterPro" id="IPR005801">
    <property type="entry name" value="ADC_synthase"/>
</dbReference>
<evidence type="ECO:0000259" key="6">
    <source>
        <dbReference type="Pfam" id="PF00425"/>
    </source>
</evidence>
<organism evidence="7 8">
    <name type="scientific">Pseudotenacibaculum haliotis</name>
    <dbReference type="NCBI Taxonomy" id="1862138"/>
    <lineage>
        <taxon>Bacteria</taxon>
        <taxon>Pseudomonadati</taxon>
        <taxon>Bacteroidota</taxon>
        <taxon>Flavobacteriia</taxon>
        <taxon>Flavobacteriales</taxon>
        <taxon>Flavobacteriaceae</taxon>
        <taxon>Pseudotenacibaculum</taxon>
    </lineage>
</organism>
<dbReference type="RefSeq" id="WP_379666755.1">
    <property type="nucleotide sequence ID" value="NZ_JBHULH010000004.1"/>
</dbReference>
<evidence type="ECO:0000256" key="3">
    <source>
        <dbReference type="ARBA" id="ARBA00012824"/>
    </source>
</evidence>
<keyword evidence="4 7" id="KW-0413">Isomerase</keyword>
<keyword evidence="8" id="KW-1185">Reference proteome</keyword>